<keyword evidence="2 3" id="KW-0143">Chaperone</keyword>
<feature type="region of interest" description="Disordered" evidence="6">
    <location>
        <begin position="247"/>
        <end position="282"/>
    </location>
</feature>
<evidence type="ECO:0000313" key="7">
    <source>
        <dbReference type="EMBL" id="MCR9037238.1"/>
    </source>
</evidence>
<keyword evidence="3 4" id="KW-0346">Stress response</keyword>
<feature type="compositionally biased region" description="Basic and acidic residues" evidence="6">
    <location>
        <begin position="252"/>
        <end position="269"/>
    </location>
</feature>
<comment type="function">
    <text evidence="3 4">Participates actively in the response to hyperosmotic and heat shock by preventing the aggregation of stress-denatured proteins, in association with DnaK and GrpE. It is the nucleotide exchange factor for DnaK and may function as a thermosensor. Unfolded proteins bind initially to DnaJ; upon interaction with the DnaJ-bound protein, DnaK hydrolyzes its bound ATP, resulting in the formation of a stable complex. GrpE releases ADP from DnaK; ATP binding to DnaK triggers the release of the substrate protein, thus completing the reaction cycle. Several rounds of ATP-dependent interactions between DnaJ, DnaK and GrpE are required for fully efficient folding.</text>
</comment>
<evidence type="ECO:0000256" key="4">
    <source>
        <dbReference type="RuleBase" id="RU000639"/>
    </source>
</evidence>
<dbReference type="InterPro" id="IPR009012">
    <property type="entry name" value="GrpE_head"/>
</dbReference>
<dbReference type="PRINTS" id="PR00773">
    <property type="entry name" value="GRPEPROTEIN"/>
</dbReference>
<comment type="caution">
    <text evidence="7">The sequence shown here is derived from an EMBL/GenBank/DDBJ whole genome shotgun (WGS) entry which is preliminary data.</text>
</comment>
<dbReference type="SUPFAM" id="SSF58014">
    <property type="entry name" value="Coiled-coil domain of nucleotide exchange factor GrpE"/>
    <property type="match status" value="1"/>
</dbReference>
<dbReference type="RefSeq" id="WP_258499646.1">
    <property type="nucleotide sequence ID" value="NZ_JANSKA010000007.1"/>
</dbReference>
<evidence type="ECO:0000256" key="1">
    <source>
        <dbReference type="ARBA" id="ARBA00009054"/>
    </source>
</evidence>
<dbReference type="Gene3D" id="3.90.20.20">
    <property type="match status" value="1"/>
</dbReference>
<evidence type="ECO:0000313" key="8">
    <source>
        <dbReference type="Proteomes" id="UP001204320"/>
    </source>
</evidence>
<sequence length="282" mass="30491">MKVPNEDADEKKPGTAQSSEAEPSPAGASAATVGAATAAASSAPGDIDPDDDAAMRAAAMKAADEVLEQEAVEDAKKFRSERDELQKKLSDMTEDIEKAKKEAAESTDRLVRLQADWDNYRRRTAQERLDERERAAEKLVVNLLPVIDDMERALEHASGVEKDATSEQFKQFVDGVSAVHDKMVGVLSKEGVEEINPAGEPFNPLEHQAVGRREDKDAYDETVDQVYQKGYRMGKKVIRTAMVTVTYGGPKRPADAAADKDANAKDSGDKGPGSGNDAAKEK</sequence>
<dbReference type="InterPro" id="IPR000740">
    <property type="entry name" value="GrpE"/>
</dbReference>
<proteinExistence type="inferred from homology"/>
<dbReference type="EMBL" id="JANSKA010000007">
    <property type="protein sequence ID" value="MCR9037238.1"/>
    <property type="molecule type" value="Genomic_DNA"/>
</dbReference>
<dbReference type="Pfam" id="PF01025">
    <property type="entry name" value="GrpE"/>
    <property type="match status" value="1"/>
</dbReference>
<dbReference type="PANTHER" id="PTHR21237">
    <property type="entry name" value="GRPE PROTEIN"/>
    <property type="match status" value="1"/>
</dbReference>
<accession>A0ABT1ZAJ1</accession>
<dbReference type="PANTHER" id="PTHR21237:SF23">
    <property type="entry name" value="GRPE PROTEIN HOMOLOG, MITOCHONDRIAL"/>
    <property type="match status" value="1"/>
</dbReference>
<comment type="similarity">
    <text evidence="1 3 5">Belongs to the GrpE family.</text>
</comment>
<feature type="region of interest" description="Disordered" evidence="6">
    <location>
        <begin position="1"/>
        <end position="53"/>
    </location>
</feature>
<name>A0ABT1ZAJ1_9ACTN</name>
<comment type="subunit">
    <text evidence="3">Homodimer.</text>
</comment>
<keyword evidence="8" id="KW-1185">Reference proteome</keyword>
<comment type="subcellular location">
    <subcellularLocation>
        <location evidence="3">Cytoplasm</location>
    </subcellularLocation>
</comment>
<organism evidence="7 8">
    <name type="scientific">Tractidigestivibacter montrealensis</name>
    <dbReference type="NCBI Taxonomy" id="2972466"/>
    <lineage>
        <taxon>Bacteria</taxon>
        <taxon>Bacillati</taxon>
        <taxon>Actinomycetota</taxon>
        <taxon>Coriobacteriia</taxon>
        <taxon>Coriobacteriales</taxon>
        <taxon>Atopobiaceae</taxon>
        <taxon>Tractidigestivibacter</taxon>
    </lineage>
</organism>
<evidence type="ECO:0000256" key="6">
    <source>
        <dbReference type="SAM" id="MobiDB-lite"/>
    </source>
</evidence>
<feature type="compositionally biased region" description="Low complexity" evidence="6">
    <location>
        <begin position="16"/>
        <end position="46"/>
    </location>
</feature>
<dbReference type="PROSITE" id="PS01071">
    <property type="entry name" value="GRPE"/>
    <property type="match status" value="1"/>
</dbReference>
<gene>
    <name evidence="3" type="primary">grpE</name>
    <name evidence="7" type="ORF">NVS32_09785</name>
</gene>
<evidence type="ECO:0000256" key="5">
    <source>
        <dbReference type="RuleBase" id="RU004478"/>
    </source>
</evidence>
<evidence type="ECO:0000256" key="2">
    <source>
        <dbReference type="ARBA" id="ARBA00023186"/>
    </source>
</evidence>
<reference evidence="7 8" key="1">
    <citation type="submission" date="2022-08" db="EMBL/GenBank/DDBJ databases">
        <title>Tractidigestivibacter montrealensis type strain KD21.</title>
        <authorList>
            <person name="Diop K."/>
            <person name="Richard C."/>
            <person name="Routy B."/>
        </authorList>
    </citation>
    <scope>NUCLEOTIDE SEQUENCE [LARGE SCALE GENOMIC DNA]</scope>
    <source>
        <strain evidence="7 8">KD21</strain>
    </source>
</reference>
<dbReference type="InterPro" id="IPR013805">
    <property type="entry name" value="GrpE_CC"/>
</dbReference>
<dbReference type="Proteomes" id="UP001204320">
    <property type="component" value="Unassembled WGS sequence"/>
</dbReference>
<protein>
    <recommendedName>
        <fullName evidence="3 4">Protein GrpE</fullName>
    </recommendedName>
    <alternativeName>
        <fullName evidence="3">HSP-70 cofactor</fullName>
    </alternativeName>
</protein>
<feature type="region of interest" description="Disordered" evidence="6">
    <location>
        <begin position="73"/>
        <end position="93"/>
    </location>
</feature>
<dbReference type="Gene3D" id="2.30.22.10">
    <property type="entry name" value="Head domain of nucleotide exchange factor GrpE"/>
    <property type="match status" value="1"/>
</dbReference>
<dbReference type="SUPFAM" id="SSF51064">
    <property type="entry name" value="Head domain of nucleotide exchange factor GrpE"/>
    <property type="match status" value="1"/>
</dbReference>
<evidence type="ECO:0000256" key="3">
    <source>
        <dbReference type="HAMAP-Rule" id="MF_01151"/>
    </source>
</evidence>
<dbReference type="HAMAP" id="MF_01151">
    <property type="entry name" value="GrpE"/>
    <property type="match status" value="1"/>
</dbReference>
<keyword evidence="3" id="KW-0963">Cytoplasm</keyword>
<dbReference type="CDD" id="cd00446">
    <property type="entry name" value="GrpE"/>
    <property type="match status" value="1"/>
</dbReference>